<dbReference type="Gene3D" id="3.30.160.20">
    <property type="match status" value="2"/>
</dbReference>
<reference evidence="5" key="1">
    <citation type="submission" date="2025-08" db="UniProtKB">
        <authorList>
            <consortium name="RefSeq"/>
        </authorList>
    </citation>
    <scope>IDENTIFICATION</scope>
</reference>
<dbReference type="SUPFAM" id="SSF54768">
    <property type="entry name" value="dsRNA-binding domain-like"/>
    <property type="match status" value="2"/>
</dbReference>
<dbReference type="GO" id="GO:0008251">
    <property type="term" value="F:tRNA-specific adenosine deaminase activity"/>
    <property type="evidence" value="ECO:0007669"/>
    <property type="project" value="TreeGrafter"/>
</dbReference>
<evidence type="ECO:0000256" key="1">
    <source>
        <dbReference type="PROSITE-ProRule" id="PRU00266"/>
    </source>
</evidence>
<proteinExistence type="predicted"/>
<dbReference type="Pfam" id="PF00035">
    <property type="entry name" value="dsrm"/>
    <property type="match status" value="2"/>
</dbReference>
<feature type="compositionally biased region" description="Polar residues" evidence="2">
    <location>
        <begin position="32"/>
        <end position="57"/>
    </location>
</feature>
<evidence type="ECO:0000313" key="4">
    <source>
        <dbReference type="Proteomes" id="UP000694920"/>
    </source>
</evidence>
<dbReference type="GO" id="GO:0003725">
    <property type="term" value="F:double-stranded RNA binding"/>
    <property type="evidence" value="ECO:0007669"/>
    <property type="project" value="TreeGrafter"/>
</dbReference>
<evidence type="ECO:0000259" key="3">
    <source>
        <dbReference type="PROSITE" id="PS50137"/>
    </source>
</evidence>
<dbReference type="PANTHER" id="PTHR10910:SF62">
    <property type="entry name" value="AT07585P-RELATED"/>
    <property type="match status" value="1"/>
</dbReference>
<evidence type="ECO:0000256" key="2">
    <source>
        <dbReference type="SAM" id="MobiDB-lite"/>
    </source>
</evidence>
<dbReference type="GO" id="GO:0005730">
    <property type="term" value="C:nucleolus"/>
    <property type="evidence" value="ECO:0007669"/>
    <property type="project" value="TreeGrafter"/>
</dbReference>
<dbReference type="GO" id="GO:0003726">
    <property type="term" value="F:double-stranded RNA adenosine deaminase activity"/>
    <property type="evidence" value="ECO:0007669"/>
    <property type="project" value="TreeGrafter"/>
</dbReference>
<evidence type="ECO:0000313" key="5">
    <source>
        <dbReference type="RefSeq" id="XP_015599818.1"/>
    </source>
</evidence>
<dbReference type="GeneID" id="107269908"/>
<feature type="region of interest" description="Disordered" evidence="2">
    <location>
        <begin position="1"/>
        <end position="205"/>
    </location>
</feature>
<gene>
    <name evidence="5" type="primary">LOC107269908</name>
</gene>
<feature type="compositionally biased region" description="Pro residues" evidence="2">
    <location>
        <begin position="168"/>
        <end position="181"/>
    </location>
</feature>
<feature type="compositionally biased region" description="Polar residues" evidence="2">
    <location>
        <begin position="1"/>
        <end position="12"/>
    </location>
</feature>
<keyword evidence="1" id="KW-0694">RNA-binding</keyword>
<dbReference type="KEGG" id="ccin:107269908"/>
<feature type="compositionally biased region" description="Polar residues" evidence="2">
    <location>
        <begin position="318"/>
        <end position="330"/>
    </location>
</feature>
<dbReference type="RefSeq" id="XP_015599818.1">
    <property type="nucleotide sequence ID" value="XM_015744332.2"/>
</dbReference>
<dbReference type="GO" id="GO:0006382">
    <property type="term" value="P:adenosine to inosine editing"/>
    <property type="evidence" value="ECO:0007669"/>
    <property type="project" value="TreeGrafter"/>
</dbReference>
<keyword evidence="4" id="KW-1185">Reference proteome</keyword>
<organism evidence="4 5">
    <name type="scientific">Cephus cinctus</name>
    <name type="common">Wheat stem sawfly</name>
    <dbReference type="NCBI Taxonomy" id="211228"/>
    <lineage>
        <taxon>Eukaryota</taxon>
        <taxon>Metazoa</taxon>
        <taxon>Ecdysozoa</taxon>
        <taxon>Arthropoda</taxon>
        <taxon>Hexapoda</taxon>
        <taxon>Insecta</taxon>
        <taxon>Pterygota</taxon>
        <taxon>Neoptera</taxon>
        <taxon>Endopterygota</taxon>
        <taxon>Hymenoptera</taxon>
        <taxon>Cephoidea</taxon>
        <taxon>Cephidae</taxon>
        <taxon>Cephus</taxon>
    </lineage>
</organism>
<protein>
    <submittedName>
        <fullName evidence="5">Mediator of RNA polymerase II transcription subunit 15 isoform X1</fullName>
    </submittedName>
</protein>
<dbReference type="GO" id="GO:0005737">
    <property type="term" value="C:cytoplasm"/>
    <property type="evidence" value="ECO:0007669"/>
    <property type="project" value="TreeGrafter"/>
</dbReference>
<dbReference type="PANTHER" id="PTHR10910">
    <property type="entry name" value="EUKARYOTE SPECIFIC DSRNA BINDING PROTEIN"/>
    <property type="match status" value="1"/>
</dbReference>
<dbReference type="GO" id="GO:0010468">
    <property type="term" value="P:regulation of gene expression"/>
    <property type="evidence" value="ECO:0007669"/>
    <property type="project" value="UniProtKB-ARBA"/>
</dbReference>
<feature type="region of interest" description="Disordered" evidence="2">
    <location>
        <begin position="315"/>
        <end position="336"/>
    </location>
</feature>
<dbReference type="PROSITE" id="PS50137">
    <property type="entry name" value="DS_RBD"/>
    <property type="match status" value="2"/>
</dbReference>
<name>A0AAJ7C1M6_CEPCN</name>
<feature type="compositionally biased region" description="Polar residues" evidence="2">
    <location>
        <begin position="184"/>
        <end position="197"/>
    </location>
</feature>
<dbReference type="AlphaFoldDB" id="A0AAJ7C1M6"/>
<accession>A0AAJ7C1M6</accession>
<dbReference type="Proteomes" id="UP000694920">
    <property type="component" value="Unplaced"/>
</dbReference>
<dbReference type="GO" id="GO:0006396">
    <property type="term" value="P:RNA processing"/>
    <property type="evidence" value="ECO:0007669"/>
    <property type="project" value="TreeGrafter"/>
</dbReference>
<sequence>MYSRNRPNQSYGNARGLMNNPGNGGAFPPPSTYNQQGNFQPSQIPPANQQGNFKPNLQNSQPFKPQPPSQPQQQQQQQQVMRNPNQNQQQVKMPSQQQQPPSLQQQQQQQPPPSVQQQQQQPQQQQQQQQQHLLVQQPPQPPRLKPILKQTSSIPPNPEPAAPGNTPQLPPPASTPTPAPAPVNNGQETQNDNTSMESVDADTQDVPKWKRSKTLGYKVNRRLKRLRMNQRLRKTLQPKNAIMVLNEMKTGVQFTFPETQANSLFLVHAEIDGKTYVGQGLSKPLARQNAAENALKCLLLEKMTAAAMKARIDAETDGQASQPMETTPSPSKEENVENMIVSTEPTTEESDEIPWSSLASFALYKLFLEWQNQGTVVPVPRPGVSPGKVKKEHKSPVQKELPCNAINIHPVMLLNQMRPGLTYVEINRVGNPPNTMFTLAVDIDGVEYTGAAKNKKDAKKTAAKAALSALYGLTYPEEDVKIEQGAMDHTEDIAIC</sequence>
<feature type="domain" description="DRBM" evidence="3">
    <location>
        <begin position="237"/>
        <end position="300"/>
    </location>
</feature>
<feature type="domain" description="DRBM" evidence="3">
    <location>
        <begin position="422"/>
        <end position="472"/>
    </location>
</feature>
<dbReference type="InterPro" id="IPR014720">
    <property type="entry name" value="dsRBD_dom"/>
</dbReference>
<feature type="compositionally biased region" description="Low complexity" evidence="2">
    <location>
        <begin position="71"/>
        <end position="137"/>
    </location>
</feature>
<dbReference type="SMART" id="SM00358">
    <property type="entry name" value="DSRM"/>
    <property type="match status" value="2"/>
</dbReference>